<dbReference type="GeneID" id="98290607"/>
<dbReference type="SMART" id="SM00530">
    <property type="entry name" value="HTH_XRE"/>
    <property type="match status" value="1"/>
</dbReference>
<keyword evidence="1" id="KW-0175">Coiled coil</keyword>
<dbReference type="Pfam" id="PF01381">
    <property type="entry name" value="HTH_3"/>
    <property type="match status" value="1"/>
</dbReference>
<evidence type="ECO:0000256" key="1">
    <source>
        <dbReference type="SAM" id="Coils"/>
    </source>
</evidence>
<proteinExistence type="predicted"/>
<dbReference type="EMBL" id="CP104395">
    <property type="protein sequence ID" value="WEL19570.1"/>
    <property type="molecule type" value="Genomic_DNA"/>
</dbReference>
<accession>A0ABY8CGG1</accession>
<dbReference type="Pfam" id="PF26602">
    <property type="entry name" value="HVO_2718_N"/>
    <property type="match status" value="1"/>
</dbReference>
<gene>
    <name evidence="4" type="ORF">SVXNc_0552</name>
</gene>
<dbReference type="InterPro" id="IPR004451">
    <property type="entry name" value="MJ0586"/>
</dbReference>
<keyword evidence="5" id="KW-1185">Reference proteome</keyword>
<dbReference type="InterPro" id="IPR001387">
    <property type="entry name" value="Cro/C1-type_HTH"/>
</dbReference>
<feature type="coiled-coil region" evidence="1">
    <location>
        <begin position="78"/>
        <end position="105"/>
    </location>
</feature>
<feature type="region of interest" description="Disordered" evidence="2">
    <location>
        <begin position="34"/>
        <end position="64"/>
    </location>
</feature>
<evidence type="ECO:0000256" key="2">
    <source>
        <dbReference type="SAM" id="MobiDB-lite"/>
    </source>
</evidence>
<feature type="compositionally biased region" description="Basic residues" evidence="2">
    <location>
        <begin position="39"/>
        <end position="57"/>
    </location>
</feature>
<dbReference type="Proteomes" id="UP001218034">
    <property type="component" value="Chromosome"/>
</dbReference>
<sequence length="154" mass="17286">MASCELCGEKVSDLTKVKMEGTILKVCDSCTDMGEKVTTRTKKSSKSRKKKKSRIKRTATPADKTLATDYGARVKKAREAKEMTHKELADKLNEKQSRISKIETQNLKPDENLGRKLQKVLDITLYVNSEVSNYNVSNADDRDATLEDVADIKD</sequence>
<feature type="domain" description="HTH cro/C1-type" evidence="3">
    <location>
        <begin position="74"/>
        <end position="128"/>
    </location>
</feature>
<dbReference type="Gene3D" id="1.10.260.40">
    <property type="entry name" value="lambda repressor-like DNA-binding domains"/>
    <property type="match status" value="1"/>
</dbReference>
<dbReference type="NCBIfam" id="TIGR00270">
    <property type="entry name" value="multiprotein bridging factor aMBF1"/>
    <property type="match status" value="1"/>
</dbReference>
<evidence type="ECO:0000259" key="3">
    <source>
        <dbReference type="PROSITE" id="PS50943"/>
    </source>
</evidence>
<dbReference type="InterPro" id="IPR058562">
    <property type="entry name" value="MJ0586_N"/>
</dbReference>
<dbReference type="SUPFAM" id="SSF47413">
    <property type="entry name" value="lambda repressor-like DNA-binding domains"/>
    <property type="match status" value="1"/>
</dbReference>
<dbReference type="CDD" id="cd00093">
    <property type="entry name" value="HTH_XRE"/>
    <property type="match status" value="1"/>
</dbReference>
<organism evidence="4 5">
    <name type="scientific">Candidatus Nanohalococcus occultus</name>
    <dbReference type="NCBI Taxonomy" id="2978047"/>
    <lineage>
        <taxon>Archaea</taxon>
        <taxon>Candidatus Nanohalarchaeota</taxon>
        <taxon>Candidatus Nanohalarchaeota incertae sedis</taxon>
        <taxon>Candidatus Nanohalococcus</taxon>
    </lineage>
</organism>
<dbReference type="InterPro" id="IPR010982">
    <property type="entry name" value="Lambda_DNA-bd_dom_sf"/>
</dbReference>
<reference evidence="4 5" key="1">
    <citation type="submission" date="2022-09" db="EMBL/GenBank/DDBJ databases">
        <title>Xylan utilization by haloarchaea-nanohaloarchaea associations.</title>
        <authorList>
            <person name="Yakimov M."/>
        </authorList>
    </citation>
    <scope>NUCLEOTIDE SEQUENCE [LARGE SCALE GENOMIC DNA]</scope>
    <source>
        <strain evidence="4 5">SVXNc</strain>
    </source>
</reference>
<name>A0ABY8CGG1_9ARCH</name>
<protein>
    <submittedName>
        <fullName evidence="4">Transcription factor, MBF1-like</fullName>
    </submittedName>
</protein>
<evidence type="ECO:0000313" key="4">
    <source>
        <dbReference type="EMBL" id="WEL19570.1"/>
    </source>
</evidence>
<evidence type="ECO:0000313" key="5">
    <source>
        <dbReference type="Proteomes" id="UP001218034"/>
    </source>
</evidence>
<dbReference type="PROSITE" id="PS50943">
    <property type="entry name" value="HTH_CROC1"/>
    <property type="match status" value="1"/>
</dbReference>
<dbReference type="RefSeq" id="WP_347721410.1">
    <property type="nucleotide sequence ID" value="NZ_CP104395.1"/>
</dbReference>